<dbReference type="InterPro" id="IPR008271">
    <property type="entry name" value="Ser/Thr_kinase_AS"/>
</dbReference>
<dbReference type="FunFam" id="3.30.200.20:FF:000192">
    <property type="entry name" value="Serine/threonine-protein kinase cot-1"/>
    <property type="match status" value="1"/>
</dbReference>
<reference evidence="17 18" key="1">
    <citation type="submission" date="2016-05" db="EMBL/GenBank/DDBJ databases">
        <title>Nuclear genome of Blastocystis sp. subtype 1 NandII.</title>
        <authorList>
            <person name="Gentekaki E."/>
            <person name="Curtis B."/>
            <person name="Stairs C."/>
            <person name="Eme L."/>
            <person name="Herman E."/>
            <person name="Klimes V."/>
            <person name="Arias M.C."/>
            <person name="Elias M."/>
            <person name="Hilliou F."/>
            <person name="Klute M."/>
            <person name="Malik S.-B."/>
            <person name="Pightling A."/>
            <person name="Rachubinski R."/>
            <person name="Salas D."/>
            <person name="Schlacht A."/>
            <person name="Suga H."/>
            <person name="Archibald J."/>
            <person name="Ball S.G."/>
            <person name="Clark G."/>
            <person name="Dacks J."/>
            <person name="Van Der Giezen M."/>
            <person name="Tsaousis A."/>
            <person name="Roger A."/>
        </authorList>
    </citation>
    <scope>NUCLEOTIDE SEQUENCE [LARGE SCALE GENOMIC DNA]</scope>
    <source>
        <strain evidence="18">ATCC 50177 / NandII</strain>
    </source>
</reference>
<dbReference type="GO" id="GO:0005524">
    <property type="term" value="F:ATP binding"/>
    <property type="evidence" value="ECO:0007669"/>
    <property type="project" value="UniProtKB-UniRule"/>
</dbReference>
<evidence type="ECO:0000259" key="16">
    <source>
        <dbReference type="PROSITE" id="PS51285"/>
    </source>
</evidence>
<keyword evidence="10 13" id="KW-0067">ATP-binding</keyword>
<dbReference type="SMART" id="SM00220">
    <property type="entry name" value="S_TKc"/>
    <property type="match status" value="1"/>
</dbReference>
<feature type="binding site" evidence="13">
    <location>
        <position position="117"/>
    </location>
    <ligand>
        <name>ATP</name>
        <dbReference type="ChEBI" id="CHEBI:30616"/>
    </ligand>
</feature>
<evidence type="ECO:0000256" key="2">
    <source>
        <dbReference type="ARBA" id="ARBA00009903"/>
    </source>
</evidence>
<dbReference type="AlphaFoldDB" id="A0A196SEE8"/>
<dbReference type="EMBL" id="LXWW01000255">
    <property type="protein sequence ID" value="OAO14369.1"/>
    <property type="molecule type" value="Genomic_DNA"/>
</dbReference>
<dbReference type="EC" id="2.7.11.1" evidence="3"/>
<evidence type="ECO:0000256" key="13">
    <source>
        <dbReference type="PROSITE-ProRule" id="PRU10141"/>
    </source>
</evidence>
<evidence type="ECO:0000256" key="12">
    <source>
        <dbReference type="ARBA" id="ARBA00048679"/>
    </source>
</evidence>
<dbReference type="InterPro" id="IPR017441">
    <property type="entry name" value="Protein_kinase_ATP_BS"/>
</dbReference>
<dbReference type="OrthoDB" id="3638488at2759"/>
<evidence type="ECO:0000256" key="4">
    <source>
        <dbReference type="ARBA" id="ARBA00022490"/>
    </source>
</evidence>
<keyword evidence="4" id="KW-0963">Cytoplasm</keyword>
<dbReference type="GO" id="GO:0004674">
    <property type="term" value="F:protein serine/threonine kinase activity"/>
    <property type="evidence" value="ECO:0007669"/>
    <property type="project" value="UniProtKB-KW"/>
</dbReference>
<name>A0A196SEE8_BLAHN</name>
<dbReference type="PANTHER" id="PTHR24356">
    <property type="entry name" value="SERINE/THREONINE-PROTEIN KINASE"/>
    <property type="match status" value="1"/>
</dbReference>
<evidence type="ECO:0000256" key="6">
    <source>
        <dbReference type="ARBA" id="ARBA00022553"/>
    </source>
</evidence>
<feature type="domain" description="AGC-kinase C-terminal" evidence="16">
    <location>
        <begin position="377"/>
        <end position="471"/>
    </location>
</feature>
<evidence type="ECO:0000256" key="14">
    <source>
        <dbReference type="RuleBase" id="RU000304"/>
    </source>
</evidence>
<keyword evidence="8 13" id="KW-0547">Nucleotide-binding</keyword>
<dbReference type="InterPro" id="IPR011009">
    <property type="entry name" value="Kinase-like_dom_sf"/>
</dbReference>
<gene>
    <name evidence="17" type="ORF">AV274_3959</name>
</gene>
<organism evidence="17 18">
    <name type="scientific">Blastocystis sp. subtype 1 (strain ATCC 50177 / NandII)</name>
    <dbReference type="NCBI Taxonomy" id="478820"/>
    <lineage>
        <taxon>Eukaryota</taxon>
        <taxon>Sar</taxon>
        <taxon>Stramenopiles</taxon>
        <taxon>Bigyra</taxon>
        <taxon>Opalozoa</taxon>
        <taxon>Opalinata</taxon>
        <taxon>Blastocystidae</taxon>
        <taxon>Blastocystis</taxon>
    </lineage>
</organism>
<sequence length="489" mass="56610">MELHEEGQVELTKAQKQRAEIAKEYFANRKAQTKIVKQRITHRHQELTDIMEREHLSEEAKTEMIHEYTREENMRLRSLRRKMKLSDFEMLKTIGRGAFGEVRIVKFKETGEVFAMKIMLKENLMNKEQVEHIRAERDVMTVADRQWIVTLHYSFQDDEYLYMIMEFCSGGDLMGLLIRKDIFSERATKFYIAEMILGISSLHRLGYVHRDLKPDNFLLTSQGHVKLTDMGLCKKLDGTIKLGKAPRRQENVSSEDVDEVVKGGHRPRELAYSTVGTADYVAPEVLAEKGYGKEADWWSLGVIMFEMLAGHAPFASDNPRITCKMVLNWKVYFNLRDVENNGCSPECIDFIKRLVTSADQRMGRNGVEEIMSHPWLRGVDWKNLNSQRPPYTPQGAEQLDMVLKRIENTPSSAPEFPYLVQTLAKNFDDFPEKPLDNRGYEGKRLFSNYRKGVSEFIGYTFKRESTRPAVPVNAATIYDPVNEKDLLAK</sequence>
<dbReference type="InterPro" id="IPR050236">
    <property type="entry name" value="Ser_Thr_kinase_AGC"/>
</dbReference>
<dbReference type="PROSITE" id="PS50011">
    <property type="entry name" value="PROTEIN_KINASE_DOM"/>
    <property type="match status" value="1"/>
</dbReference>
<comment type="catalytic activity">
    <reaction evidence="11">
        <text>L-threonyl-[protein] + ATP = O-phospho-L-threonyl-[protein] + ADP + H(+)</text>
        <dbReference type="Rhea" id="RHEA:46608"/>
        <dbReference type="Rhea" id="RHEA-COMP:11060"/>
        <dbReference type="Rhea" id="RHEA-COMP:11605"/>
        <dbReference type="ChEBI" id="CHEBI:15378"/>
        <dbReference type="ChEBI" id="CHEBI:30013"/>
        <dbReference type="ChEBI" id="CHEBI:30616"/>
        <dbReference type="ChEBI" id="CHEBI:61977"/>
        <dbReference type="ChEBI" id="CHEBI:456216"/>
        <dbReference type="EC" id="2.7.11.1"/>
    </reaction>
</comment>
<dbReference type="Proteomes" id="UP000078348">
    <property type="component" value="Unassembled WGS sequence"/>
</dbReference>
<evidence type="ECO:0000256" key="5">
    <source>
        <dbReference type="ARBA" id="ARBA00022527"/>
    </source>
</evidence>
<evidence type="ECO:0000256" key="1">
    <source>
        <dbReference type="ARBA" id="ARBA00004496"/>
    </source>
</evidence>
<dbReference type="SUPFAM" id="SSF56112">
    <property type="entry name" value="Protein kinase-like (PK-like)"/>
    <property type="match status" value="1"/>
</dbReference>
<evidence type="ECO:0000256" key="3">
    <source>
        <dbReference type="ARBA" id="ARBA00012513"/>
    </source>
</evidence>
<dbReference type="Gene3D" id="3.30.200.20">
    <property type="entry name" value="Phosphorylase Kinase, domain 1"/>
    <property type="match status" value="1"/>
</dbReference>
<keyword evidence="9 17" id="KW-0418">Kinase</keyword>
<evidence type="ECO:0000313" key="17">
    <source>
        <dbReference type="EMBL" id="OAO14369.1"/>
    </source>
</evidence>
<dbReference type="PROSITE" id="PS51285">
    <property type="entry name" value="AGC_KINASE_CTER"/>
    <property type="match status" value="1"/>
</dbReference>
<dbReference type="FunFam" id="1.10.510.10:FF:000086">
    <property type="entry name" value="Non-specific serine/threonine protein kinase"/>
    <property type="match status" value="1"/>
</dbReference>
<proteinExistence type="inferred from homology"/>
<evidence type="ECO:0000313" key="18">
    <source>
        <dbReference type="Proteomes" id="UP000078348"/>
    </source>
</evidence>
<evidence type="ECO:0000256" key="7">
    <source>
        <dbReference type="ARBA" id="ARBA00022679"/>
    </source>
</evidence>
<evidence type="ECO:0000256" key="10">
    <source>
        <dbReference type="ARBA" id="ARBA00022840"/>
    </source>
</evidence>
<keyword evidence="18" id="KW-1185">Reference proteome</keyword>
<feature type="domain" description="Protein kinase" evidence="15">
    <location>
        <begin position="88"/>
        <end position="376"/>
    </location>
</feature>
<dbReference type="FunFam" id="1.10.510.10:FF:000057">
    <property type="entry name" value="Non-specific serine/threonine protein kinase"/>
    <property type="match status" value="1"/>
</dbReference>
<protein>
    <recommendedName>
        <fullName evidence="3">non-specific serine/threonine protein kinase</fullName>
        <ecNumber evidence="3">2.7.11.1</ecNumber>
    </recommendedName>
</protein>
<dbReference type="Pfam" id="PF00069">
    <property type="entry name" value="Pkinase"/>
    <property type="match status" value="1"/>
</dbReference>
<dbReference type="Gene3D" id="1.10.510.10">
    <property type="entry name" value="Transferase(Phosphotransferase) domain 1"/>
    <property type="match status" value="1"/>
</dbReference>
<dbReference type="GO" id="GO:0071944">
    <property type="term" value="C:cell periphery"/>
    <property type="evidence" value="ECO:0007669"/>
    <property type="project" value="UniProtKB-ARBA"/>
</dbReference>
<dbReference type="GO" id="GO:0005737">
    <property type="term" value="C:cytoplasm"/>
    <property type="evidence" value="ECO:0007669"/>
    <property type="project" value="UniProtKB-SubCell"/>
</dbReference>
<comment type="caution">
    <text evidence="17">The sequence shown here is derived from an EMBL/GenBank/DDBJ whole genome shotgun (WGS) entry which is preliminary data.</text>
</comment>
<dbReference type="STRING" id="478820.A0A196SEE8"/>
<keyword evidence="6" id="KW-0597">Phosphoprotein</keyword>
<evidence type="ECO:0000256" key="9">
    <source>
        <dbReference type="ARBA" id="ARBA00022777"/>
    </source>
</evidence>
<dbReference type="InterPro" id="IPR000719">
    <property type="entry name" value="Prot_kinase_dom"/>
</dbReference>
<keyword evidence="5 14" id="KW-0723">Serine/threonine-protein kinase</keyword>
<evidence type="ECO:0000256" key="8">
    <source>
        <dbReference type="ARBA" id="ARBA00022741"/>
    </source>
</evidence>
<dbReference type="InterPro" id="IPR000961">
    <property type="entry name" value="AGC-kinase_C"/>
</dbReference>
<dbReference type="PANTHER" id="PTHR24356:SF184">
    <property type="entry name" value="SERINE_THREONINE-PROTEIN KINASE TRICORNERED"/>
    <property type="match status" value="1"/>
</dbReference>
<dbReference type="GO" id="GO:0035556">
    <property type="term" value="P:intracellular signal transduction"/>
    <property type="evidence" value="ECO:0007669"/>
    <property type="project" value="TreeGrafter"/>
</dbReference>
<evidence type="ECO:0000259" key="15">
    <source>
        <dbReference type="PROSITE" id="PS50011"/>
    </source>
</evidence>
<accession>A0A196SEE8</accession>
<dbReference type="PROSITE" id="PS00108">
    <property type="entry name" value="PROTEIN_KINASE_ST"/>
    <property type="match status" value="1"/>
</dbReference>
<keyword evidence="7" id="KW-0808">Transferase</keyword>
<dbReference type="PROSITE" id="PS00107">
    <property type="entry name" value="PROTEIN_KINASE_ATP"/>
    <property type="match status" value="1"/>
</dbReference>
<evidence type="ECO:0000256" key="11">
    <source>
        <dbReference type="ARBA" id="ARBA00047899"/>
    </source>
</evidence>
<comment type="catalytic activity">
    <reaction evidence="12">
        <text>L-seryl-[protein] + ATP = O-phospho-L-seryl-[protein] + ADP + H(+)</text>
        <dbReference type="Rhea" id="RHEA:17989"/>
        <dbReference type="Rhea" id="RHEA-COMP:9863"/>
        <dbReference type="Rhea" id="RHEA-COMP:11604"/>
        <dbReference type="ChEBI" id="CHEBI:15378"/>
        <dbReference type="ChEBI" id="CHEBI:29999"/>
        <dbReference type="ChEBI" id="CHEBI:30616"/>
        <dbReference type="ChEBI" id="CHEBI:83421"/>
        <dbReference type="ChEBI" id="CHEBI:456216"/>
        <dbReference type="EC" id="2.7.11.1"/>
    </reaction>
</comment>
<comment type="subcellular location">
    <subcellularLocation>
        <location evidence="1">Cytoplasm</location>
    </subcellularLocation>
</comment>
<comment type="similarity">
    <text evidence="2">Belongs to the protein kinase superfamily. AGC Ser/Thr protein kinase family.</text>
</comment>